<dbReference type="PROSITE" id="PS50878">
    <property type="entry name" value="RT_POL"/>
    <property type="match status" value="1"/>
</dbReference>
<protein>
    <submittedName>
        <fullName evidence="5">Dynein regulatory complex protein 1</fullName>
    </submittedName>
</protein>
<dbReference type="GO" id="GO:0060285">
    <property type="term" value="P:cilium-dependent cell motility"/>
    <property type="evidence" value="ECO:0007669"/>
    <property type="project" value="TreeGrafter"/>
</dbReference>
<dbReference type="InterPro" id="IPR039750">
    <property type="entry name" value="DRC1/DRC2"/>
</dbReference>
<evidence type="ECO:0000256" key="1">
    <source>
        <dbReference type="ARBA" id="ARBA00023054"/>
    </source>
</evidence>
<dbReference type="GO" id="GO:0003352">
    <property type="term" value="P:regulation of cilium movement"/>
    <property type="evidence" value="ECO:0007669"/>
    <property type="project" value="TreeGrafter"/>
</dbReference>
<evidence type="ECO:0000256" key="2">
    <source>
        <dbReference type="SAM" id="Coils"/>
    </source>
</evidence>
<organism evidence="5 6">
    <name type="scientific">Stylophora pistillata</name>
    <name type="common">Smooth cauliflower coral</name>
    <dbReference type="NCBI Taxonomy" id="50429"/>
    <lineage>
        <taxon>Eukaryota</taxon>
        <taxon>Metazoa</taxon>
        <taxon>Cnidaria</taxon>
        <taxon>Anthozoa</taxon>
        <taxon>Hexacorallia</taxon>
        <taxon>Scleractinia</taxon>
        <taxon>Astrocoeniina</taxon>
        <taxon>Pocilloporidae</taxon>
        <taxon>Stylophora</taxon>
    </lineage>
</organism>
<dbReference type="GO" id="GO:0070286">
    <property type="term" value="P:axonemal dynein complex assembly"/>
    <property type="evidence" value="ECO:0007669"/>
    <property type="project" value="InterPro"/>
</dbReference>
<feature type="region of interest" description="Disordered" evidence="3">
    <location>
        <begin position="441"/>
        <end position="465"/>
    </location>
</feature>
<feature type="compositionally biased region" description="Basic and acidic residues" evidence="3">
    <location>
        <begin position="942"/>
        <end position="951"/>
    </location>
</feature>
<evidence type="ECO:0000313" key="5">
    <source>
        <dbReference type="EMBL" id="PFX28180.1"/>
    </source>
</evidence>
<dbReference type="PANTHER" id="PTHR21625:SF1">
    <property type="entry name" value="DYNEIN REGULATORY COMPLEX PROTEIN 1"/>
    <property type="match status" value="1"/>
</dbReference>
<feature type="region of interest" description="Disordered" evidence="3">
    <location>
        <begin position="35"/>
        <end position="80"/>
    </location>
</feature>
<dbReference type="InterPro" id="IPR000477">
    <property type="entry name" value="RT_dom"/>
</dbReference>
<sequence>MNSHEDEEEEGPSVDSENAEERIAARRIRIQRRLEAARREASGEDAAKKKPVDSEKDALKSRKQMEDSRQRLVKLKSDGTELVTNVHVAADARESTRRLEEEEQRRQRNEKLEAEAKSATEKFDEMLTEQKGACDSMIDEKNKLIHDFQQELKAKDDQYVKDLKKAAEDVDLMVDRMEEQMNQLTKAYREELTQIEKAFVTERGELIESNRKKWESSMQQRHDKEVEYMDSRRKRVEDHENQLQTLRVQDAEEYNMVKIKLETDVQILEQQLQQMKATYQLNQEKLEYNFQVLKKRDEENTITKSQQKRKITRLQDVLNNLKQKLAKQEKQYREDNQSLIDDYKRITEQFRELQKKSRHFQTTDQKKFQDVWAMNEEQVRELVHSVLEADRIIHEHQLGLPWEPPNLDFMEAAKTAEQTNGSKEHKMSATQMAHEIMSGVGTDDGEDDIEKSSVGGKQDGQTGGRKLSAKTIKAVLELICDEAGFLVESKLTKLLAPLEKDEQSLMKLDAIFACFSPLPADFVIIPSNSATQQPALVVSNESVYKKLTKQNRSKAHGPADGIPGSSPSFIERSGCRACALKQIPVQDINKHLRPISLTPILSKIAEEYVVDTYVKPAVLSKIDPQQFGTVPKSSATHALISMIHSWAKSTDGNGSTTRVVLLDFRKAFDLIDHHVLARKLSSYDIPRPILCWIMDFLTNRKQRIKLSRDCFSEWEAVPAGVPQGTKLGPWLFLIMINNLSVADTTIWKYVDDTTLAESVLKNESSYMQLRVNELVRQSEVDGFQFNESKCKELRISFSRSGSLFDHITINDKQIEVVSSARLLGVIVSDNLRWNAHALGVDTEDDIYLLSNYFLGHGEDEQATEGSEKGMKDGEMAREKATIEETAGEMDERGKEDEDGSVVLSVDEKASNSPSVKAHLLEMKNLIHPNEVVKALRQFVQDNRKPQKEAKRQSLKLGTGVGKVTT</sequence>
<dbReference type="Pfam" id="PF00078">
    <property type="entry name" value="RVT_1"/>
    <property type="match status" value="1"/>
</dbReference>
<feature type="region of interest" description="Disordered" evidence="3">
    <location>
        <begin position="1"/>
        <end position="22"/>
    </location>
</feature>
<dbReference type="PANTHER" id="PTHR21625">
    <property type="entry name" value="NYD-SP28 PROTEIN"/>
    <property type="match status" value="1"/>
</dbReference>
<dbReference type="InterPro" id="IPR039505">
    <property type="entry name" value="DRC1/2_N"/>
</dbReference>
<feature type="region of interest" description="Disordered" evidence="3">
    <location>
        <begin position="93"/>
        <end position="117"/>
    </location>
</feature>
<dbReference type="Pfam" id="PF14772">
    <property type="entry name" value="NYD-SP28"/>
    <property type="match status" value="1"/>
</dbReference>
<feature type="compositionally biased region" description="Acidic residues" evidence="3">
    <location>
        <begin position="1"/>
        <end position="12"/>
    </location>
</feature>
<evidence type="ECO:0000256" key="3">
    <source>
        <dbReference type="SAM" id="MobiDB-lite"/>
    </source>
</evidence>
<dbReference type="EMBL" id="LSMT01000088">
    <property type="protein sequence ID" value="PFX28180.1"/>
    <property type="molecule type" value="Genomic_DNA"/>
</dbReference>
<evidence type="ECO:0000259" key="4">
    <source>
        <dbReference type="PROSITE" id="PS50878"/>
    </source>
</evidence>
<proteinExistence type="predicted"/>
<feature type="compositionally biased region" description="Basic and acidic residues" evidence="3">
    <location>
        <begin position="35"/>
        <end position="79"/>
    </location>
</feature>
<name>A0A2B4SH30_STYPI</name>
<keyword evidence="1 2" id="KW-0175">Coiled coil</keyword>
<accession>A0A2B4SH30</accession>
<gene>
    <name evidence="5" type="primary">drc1</name>
    <name evidence="5" type="ORF">AWC38_SpisGene7088</name>
</gene>
<evidence type="ECO:0000313" key="6">
    <source>
        <dbReference type="Proteomes" id="UP000225706"/>
    </source>
</evidence>
<dbReference type="CDD" id="cd01650">
    <property type="entry name" value="RT_nLTR_like"/>
    <property type="match status" value="1"/>
</dbReference>
<dbReference type="Proteomes" id="UP000225706">
    <property type="component" value="Unassembled WGS sequence"/>
</dbReference>
<dbReference type="STRING" id="50429.A0A2B4SH30"/>
<feature type="region of interest" description="Disordered" evidence="3">
    <location>
        <begin position="942"/>
        <end position="965"/>
    </location>
</feature>
<dbReference type="OrthoDB" id="10260459at2759"/>
<feature type="domain" description="Reverse transcriptase" evidence="4">
    <location>
        <begin position="564"/>
        <end position="827"/>
    </location>
</feature>
<reference evidence="6" key="1">
    <citation type="journal article" date="2017" name="bioRxiv">
        <title>Comparative analysis of the genomes of Stylophora pistillata and Acropora digitifera provides evidence for extensive differences between species of corals.</title>
        <authorList>
            <person name="Voolstra C.R."/>
            <person name="Li Y."/>
            <person name="Liew Y.J."/>
            <person name="Baumgarten S."/>
            <person name="Zoccola D."/>
            <person name="Flot J.-F."/>
            <person name="Tambutte S."/>
            <person name="Allemand D."/>
            <person name="Aranda M."/>
        </authorList>
    </citation>
    <scope>NUCLEOTIDE SEQUENCE [LARGE SCALE GENOMIC DNA]</scope>
</reference>
<keyword evidence="6" id="KW-1185">Reference proteome</keyword>
<feature type="coiled-coil region" evidence="2">
    <location>
        <begin position="229"/>
        <end position="356"/>
    </location>
</feature>
<dbReference type="GO" id="GO:0005858">
    <property type="term" value="C:axonemal dynein complex"/>
    <property type="evidence" value="ECO:0007669"/>
    <property type="project" value="InterPro"/>
</dbReference>
<comment type="caution">
    <text evidence="5">The sequence shown here is derived from an EMBL/GenBank/DDBJ whole genome shotgun (WGS) entry which is preliminary data.</text>
</comment>
<dbReference type="AlphaFoldDB" id="A0A2B4SH30"/>